<dbReference type="GeneID" id="73332717"/>
<organism evidence="2 3">
    <name type="scientific">Colletotrichum spaethianum</name>
    <dbReference type="NCBI Taxonomy" id="700344"/>
    <lineage>
        <taxon>Eukaryota</taxon>
        <taxon>Fungi</taxon>
        <taxon>Dikarya</taxon>
        <taxon>Ascomycota</taxon>
        <taxon>Pezizomycotina</taxon>
        <taxon>Sordariomycetes</taxon>
        <taxon>Hypocreomycetidae</taxon>
        <taxon>Glomerellales</taxon>
        <taxon>Glomerellaceae</taxon>
        <taxon>Colletotrichum</taxon>
        <taxon>Colletotrichum spaethianum species complex</taxon>
    </lineage>
</organism>
<keyword evidence="3" id="KW-1185">Reference proteome</keyword>
<reference evidence="2 3" key="1">
    <citation type="submission" date="2022-03" db="EMBL/GenBank/DDBJ databases">
        <title>Genome data of Colletotrichum spp.</title>
        <authorList>
            <person name="Utami Y.D."/>
            <person name="Hiruma K."/>
        </authorList>
    </citation>
    <scope>NUCLEOTIDE SEQUENCE [LARGE SCALE GENOMIC DNA]</scope>
    <source>
        <strain evidence="2 3">MAFF 239500</strain>
    </source>
</reference>
<evidence type="ECO:0000313" key="2">
    <source>
        <dbReference type="EMBL" id="GKT51734.1"/>
    </source>
</evidence>
<gene>
    <name evidence="2" type="ORF">ColSpa_11915</name>
</gene>
<dbReference type="Proteomes" id="UP001055115">
    <property type="component" value="Unassembled WGS sequence"/>
</dbReference>
<proteinExistence type="predicted"/>
<dbReference type="AlphaFoldDB" id="A0AA37UKT0"/>
<sequence length="109" mass="12066">MTPIDTDSLSKLYQSYKASTNSLLTWLWCQYHLEEPQAAGGRKFESTSDILKAAKVLQQAKSTVPSSVIGILRDAITKRKNVFSIYQKLGAADHGHEPFVLRSVSSTHA</sequence>
<comment type="caution">
    <text evidence="2">The sequence shown here is derived from an EMBL/GenBank/DDBJ whole genome shotgun (WGS) entry which is preliminary data.</text>
</comment>
<evidence type="ECO:0000259" key="1">
    <source>
        <dbReference type="Pfam" id="PF20253"/>
    </source>
</evidence>
<feature type="domain" description="DUF6604" evidence="1">
    <location>
        <begin position="14"/>
        <end position="100"/>
    </location>
</feature>
<name>A0AA37UKT0_9PEZI</name>
<dbReference type="EMBL" id="BQXU01000053">
    <property type="protein sequence ID" value="GKT51734.1"/>
    <property type="molecule type" value="Genomic_DNA"/>
</dbReference>
<protein>
    <recommendedName>
        <fullName evidence="1">DUF6604 domain-containing protein</fullName>
    </recommendedName>
</protein>
<dbReference type="RefSeq" id="XP_049134084.1">
    <property type="nucleotide sequence ID" value="XM_049278127.1"/>
</dbReference>
<evidence type="ECO:0000313" key="3">
    <source>
        <dbReference type="Proteomes" id="UP001055115"/>
    </source>
</evidence>
<accession>A0AA37UKT0</accession>
<dbReference type="Pfam" id="PF20253">
    <property type="entry name" value="DUF6604"/>
    <property type="match status" value="1"/>
</dbReference>
<dbReference type="InterPro" id="IPR046539">
    <property type="entry name" value="DUF6604"/>
</dbReference>